<dbReference type="EMBL" id="CAJNOC010003234">
    <property type="protein sequence ID" value="CAF0973807.1"/>
    <property type="molecule type" value="Genomic_DNA"/>
</dbReference>
<accession>A0A814F1R3</accession>
<dbReference type="OrthoDB" id="10377712at2759"/>
<comment type="caution">
    <text evidence="1">The sequence shown here is derived from an EMBL/GenBank/DDBJ whole genome shotgun (WGS) entry which is preliminary data.</text>
</comment>
<dbReference type="Proteomes" id="UP000663879">
    <property type="component" value="Unassembled WGS sequence"/>
</dbReference>
<protein>
    <submittedName>
        <fullName evidence="1">Uncharacterized protein</fullName>
    </submittedName>
</protein>
<evidence type="ECO:0000313" key="2">
    <source>
        <dbReference type="Proteomes" id="UP000663879"/>
    </source>
</evidence>
<name>A0A814F1R3_9BILA</name>
<proteinExistence type="predicted"/>
<dbReference type="AlphaFoldDB" id="A0A814F1R3"/>
<reference evidence="1" key="1">
    <citation type="submission" date="2021-02" db="EMBL/GenBank/DDBJ databases">
        <authorList>
            <person name="Nowell W R."/>
        </authorList>
    </citation>
    <scope>NUCLEOTIDE SEQUENCE</scope>
    <source>
        <strain evidence="1">Ploen Becks lab</strain>
    </source>
</reference>
<sequence length="252" mass="29902">MWHNHLLKLKNISYNNKRESLTPIFTGYYGMPNINQHEQYVSFNNEKGYRAPSQNELINRNTLYQKTSSKKNNRLTLNRDQLYQKYKNQKKAESEFYILQSQISQTENLIATNPHLASYYAVWMQQAKETLKEYTNIIESPDNVSFSSVYGYSKDEELITLYRNPQFSSELNRIQTNSKRMSHDINSVVPYFNGNSSNIYRYSFNTSRNFKKNSSFASDFNFSNRSLQLIPVRNNRSYYFRNVISNDECQNF</sequence>
<gene>
    <name evidence="1" type="ORF">OXX778_LOCUS15059</name>
</gene>
<organism evidence="1 2">
    <name type="scientific">Brachionus calyciflorus</name>
    <dbReference type="NCBI Taxonomy" id="104777"/>
    <lineage>
        <taxon>Eukaryota</taxon>
        <taxon>Metazoa</taxon>
        <taxon>Spiralia</taxon>
        <taxon>Gnathifera</taxon>
        <taxon>Rotifera</taxon>
        <taxon>Eurotatoria</taxon>
        <taxon>Monogononta</taxon>
        <taxon>Pseudotrocha</taxon>
        <taxon>Ploima</taxon>
        <taxon>Brachionidae</taxon>
        <taxon>Brachionus</taxon>
    </lineage>
</organism>
<evidence type="ECO:0000313" key="1">
    <source>
        <dbReference type="EMBL" id="CAF0973807.1"/>
    </source>
</evidence>
<keyword evidence="2" id="KW-1185">Reference proteome</keyword>